<dbReference type="Proteomes" id="UP001266305">
    <property type="component" value="Unassembled WGS sequence"/>
</dbReference>
<proteinExistence type="predicted"/>
<reference evidence="2 3" key="1">
    <citation type="submission" date="2023-05" db="EMBL/GenBank/DDBJ databases">
        <title>B98-5 Cell Line De Novo Hybrid Assembly: An Optical Mapping Approach.</title>
        <authorList>
            <person name="Kananen K."/>
            <person name="Auerbach J.A."/>
            <person name="Kautto E."/>
            <person name="Blachly J.S."/>
        </authorList>
    </citation>
    <scope>NUCLEOTIDE SEQUENCE [LARGE SCALE GENOMIC DNA]</scope>
    <source>
        <strain evidence="2">B95-8</strain>
        <tissue evidence="2">Cell line</tissue>
    </source>
</reference>
<name>A0ABQ9US97_SAGOE</name>
<keyword evidence="3" id="KW-1185">Reference proteome</keyword>
<sequence>MSLIPVKGECRQTPLWEVPETRTEPWLGWRAAQRREQSRGWDGGLPRDENRAVAGMAGSAARQGREHGQHRAVLEAGLATGPRLLLGRKPPSAGIRDTAILTEAERCREPDRASGARDQHLRGKTSEVAFPGEPWNTALKVMRPL</sequence>
<feature type="compositionally biased region" description="Basic and acidic residues" evidence="1">
    <location>
        <begin position="33"/>
        <end position="51"/>
    </location>
</feature>
<evidence type="ECO:0000313" key="3">
    <source>
        <dbReference type="Proteomes" id="UP001266305"/>
    </source>
</evidence>
<organism evidence="2 3">
    <name type="scientific">Saguinus oedipus</name>
    <name type="common">Cotton-top tamarin</name>
    <name type="synonym">Oedipomidas oedipus</name>
    <dbReference type="NCBI Taxonomy" id="9490"/>
    <lineage>
        <taxon>Eukaryota</taxon>
        <taxon>Metazoa</taxon>
        <taxon>Chordata</taxon>
        <taxon>Craniata</taxon>
        <taxon>Vertebrata</taxon>
        <taxon>Euteleostomi</taxon>
        <taxon>Mammalia</taxon>
        <taxon>Eutheria</taxon>
        <taxon>Euarchontoglires</taxon>
        <taxon>Primates</taxon>
        <taxon>Haplorrhini</taxon>
        <taxon>Platyrrhini</taxon>
        <taxon>Cebidae</taxon>
        <taxon>Callitrichinae</taxon>
        <taxon>Saguinus</taxon>
    </lineage>
</organism>
<accession>A0ABQ9US97</accession>
<evidence type="ECO:0000256" key="1">
    <source>
        <dbReference type="SAM" id="MobiDB-lite"/>
    </source>
</evidence>
<comment type="caution">
    <text evidence="2">The sequence shown here is derived from an EMBL/GenBank/DDBJ whole genome shotgun (WGS) entry which is preliminary data.</text>
</comment>
<evidence type="ECO:0000313" key="2">
    <source>
        <dbReference type="EMBL" id="KAK2099383.1"/>
    </source>
</evidence>
<dbReference type="EMBL" id="JASSZA010000011">
    <property type="protein sequence ID" value="KAK2099383.1"/>
    <property type="molecule type" value="Genomic_DNA"/>
</dbReference>
<gene>
    <name evidence="2" type="ORF">P7K49_024834</name>
</gene>
<feature type="region of interest" description="Disordered" evidence="1">
    <location>
        <begin position="33"/>
        <end position="69"/>
    </location>
</feature>
<protein>
    <submittedName>
        <fullName evidence="2">Uncharacterized protein</fullName>
    </submittedName>
</protein>